<dbReference type="AlphaFoldDB" id="A0A9Q9EHH3"/>
<dbReference type="Proteomes" id="UP001056384">
    <property type="component" value="Chromosome 2"/>
</dbReference>
<feature type="chain" id="PRO_5040248141" evidence="1">
    <location>
        <begin position="19"/>
        <end position="274"/>
    </location>
</feature>
<reference evidence="2" key="1">
    <citation type="submission" date="2022-06" db="EMBL/GenBank/DDBJ databases">
        <title>Complete genome sequences of two strains of the flax pathogen Septoria linicola.</title>
        <authorList>
            <person name="Lapalu N."/>
            <person name="Simon A."/>
            <person name="Demenou B."/>
            <person name="Paumier D."/>
            <person name="Guillot M.-P."/>
            <person name="Gout L."/>
            <person name="Valade R."/>
        </authorList>
    </citation>
    <scope>NUCLEOTIDE SEQUENCE</scope>
    <source>
        <strain evidence="2">SE15195</strain>
    </source>
</reference>
<evidence type="ECO:0000313" key="2">
    <source>
        <dbReference type="EMBL" id="USW50009.1"/>
    </source>
</evidence>
<keyword evidence="3" id="KW-1185">Reference proteome</keyword>
<gene>
    <name evidence="2" type="ORF">Slin15195_G033280</name>
</gene>
<protein>
    <submittedName>
        <fullName evidence="2">Uncharacterized protein</fullName>
    </submittedName>
</protein>
<organism evidence="2 3">
    <name type="scientific">Septoria linicola</name>
    <dbReference type="NCBI Taxonomy" id="215465"/>
    <lineage>
        <taxon>Eukaryota</taxon>
        <taxon>Fungi</taxon>
        <taxon>Dikarya</taxon>
        <taxon>Ascomycota</taxon>
        <taxon>Pezizomycotina</taxon>
        <taxon>Dothideomycetes</taxon>
        <taxon>Dothideomycetidae</taxon>
        <taxon>Mycosphaerellales</taxon>
        <taxon>Mycosphaerellaceae</taxon>
        <taxon>Septoria</taxon>
    </lineage>
</organism>
<name>A0A9Q9EHH3_9PEZI</name>
<accession>A0A9Q9EHH3</accession>
<dbReference type="EMBL" id="CP099419">
    <property type="protein sequence ID" value="USW50009.1"/>
    <property type="molecule type" value="Genomic_DNA"/>
</dbReference>
<sequence>MATMKLLLLAATATIITARSQVHSSLVIGAHNGTIDHTQIAGAWANNPDLVEIAGGSGDCSVLFPLDPNIDPNTLRCQVARVCNPLQAGGPITNNNDGYRIEVRNNEAYEDPNPPPSKRRHARELPAEIKCEVLKRQVDGDTGYTIVNQASAVVLTQFRKKIAGPLSATSEVNFGQYEEQTTGIETSLSMGAGPFDIFSVEASVSVSQDYTVGSSRDVNVVCPCTDPTQSCIVYWTPLFDVYQGFFTPSMTSVDFNIPRGDQASQEAYDTVCIG</sequence>
<evidence type="ECO:0000313" key="3">
    <source>
        <dbReference type="Proteomes" id="UP001056384"/>
    </source>
</evidence>
<evidence type="ECO:0000256" key="1">
    <source>
        <dbReference type="SAM" id="SignalP"/>
    </source>
</evidence>
<feature type="signal peptide" evidence="1">
    <location>
        <begin position="1"/>
        <end position="18"/>
    </location>
</feature>
<proteinExistence type="predicted"/>
<keyword evidence="1" id="KW-0732">Signal</keyword>